<dbReference type="AlphaFoldDB" id="A0A8E2JQ47"/>
<reference evidence="1 2" key="1">
    <citation type="journal article" date="2016" name="Nat. Commun.">
        <title>Ectomycorrhizal ecology is imprinted in the genome of the dominant symbiotic fungus Cenococcum geophilum.</title>
        <authorList>
            <consortium name="DOE Joint Genome Institute"/>
            <person name="Peter M."/>
            <person name="Kohler A."/>
            <person name="Ohm R.A."/>
            <person name="Kuo A."/>
            <person name="Krutzmann J."/>
            <person name="Morin E."/>
            <person name="Arend M."/>
            <person name="Barry K.W."/>
            <person name="Binder M."/>
            <person name="Choi C."/>
            <person name="Clum A."/>
            <person name="Copeland A."/>
            <person name="Grisel N."/>
            <person name="Haridas S."/>
            <person name="Kipfer T."/>
            <person name="LaButti K."/>
            <person name="Lindquist E."/>
            <person name="Lipzen A."/>
            <person name="Maire R."/>
            <person name="Meier B."/>
            <person name="Mihaltcheva S."/>
            <person name="Molinier V."/>
            <person name="Murat C."/>
            <person name="Poggeler S."/>
            <person name="Quandt C.A."/>
            <person name="Sperisen C."/>
            <person name="Tritt A."/>
            <person name="Tisserant E."/>
            <person name="Crous P.W."/>
            <person name="Henrissat B."/>
            <person name="Nehls U."/>
            <person name="Egli S."/>
            <person name="Spatafora J.W."/>
            <person name="Grigoriev I.V."/>
            <person name="Martin F.M."/>
        </authorList>
    </citation>
    <scope>NUCLEOTIDE SEQUENCE [LARGE SCALE GENOMIC DNA]</scope>
    <source>
        <strain evidence="1 2">CBS 207.34</strain>
    </source>
</reference>
<keyword evidence="2" id="KW-1185">Reference proteome</keyword>
<name>A0A8E2JQ47_9PEZI</name>
<dbReference type="Proteomes" id="UP000250140">
    <property type="component" value="Unassembled WGS sequence"/>
</dbReference>
<dbReference type="EMBL" id="KV750283">
    <property type="protein sequence ID" value="OCL05459.1"/>
    <property type="molecule type" value="Genomic_DNA"/>
</dbReference>
<gene>
    <name evidence="1" type="ORF">AOQ84DRAFT_224850</name>
</gene>
<protein>
    <submittedName>
        <fullName evidence="1">Uncharacterized protein</fullName>
    </submittedName>
</protein>
<accession>A0A8E2JQ47</accession>
<evidence type="ECO:0000313" key="1">
    <source>
        <dbReference type="EMBL" id="OCL05459.1"/>
    </source>
</evidence>
<organism evidence="1 2">
    <name type="scientific">Glonium stellatum</name>
    <dbReference type="NCBI Taxonomy" id="574774"/>
    <lineage>
        <taxon>Eukaryota</taxon>
        <taxon>Fungi</taxon>
        <taxon>Dikarya</taxon>
        <taxon>Ascomycota</taxon>
        <taxon>Pezizomycotina</taxon>
        <taxon>Dothideomycetes</taxon>
        <taxon>Pleosporomycetidae</taxon>
        <taxon>Gloniales</taxon>
        <taxon>Gloniaceae</taxon>
        <taxon>Glonium</taxon>
    </lineage>
</organism>
<proteinExistence type="predicted"/>
<evidence type="ECO:0000313" key="2">
    <source>
        <dbReference type="Proteomes" id="UP000250140"/>
    </source>
</evidence>
<sequence length="127" mass="13845">MATSAKGPEVTAESLNRKYHELSKEFYRTSDPEVLLRGLEFIQRAVDKTASGPLTHSDARASYLSNLGRCQRMIFQVTGDISRLDNAVDVGRLSLAALPASSTLRVLCSSSLSDTLSDRYFATGAKD</sequence>